<organism evidence="2 3">
    <name type="scientific">Halomarina rubra</name>
    <dbReference type="NCBI Taxonomy" id="2071873"/>
    <lineage>
        <taxon>Archaea</taxon>
        <taxon>Methanobacteriati</taxon>
        <taxon>Methanobacteriota</taxon>
        <taxon>Stenosarchaea group</taxon>
        <taxon>Halobacteria</taxon>
        <taxon>Halobacteriales</taxon>
        <taxon>Natronomonadaceae</taxon>
        <taxon>Halomarina</taxon>
    </lineage>
</organism>
<dbReference type="Proteomes" id="UP001597187">
    <property type="component" value="Unassembled WGS sequence"/>
</dbReference>
<evidence type="ECO:0000313" key="3">
    <source>
        <dbReference type="Proteomes" id="UP001597187"/>
    </source>
</evidence>
<keyword evidence="2" id="KW-0540">Nuclease</keyword>
<dbReference type="AlphaFoldDB" id="A0ABD6AUB4"/>
<comment type="caution">
    <text evidence="2">The sequence shown here is derived from an EMBL/GenBank/DDBJ whole genome shotgun (WGS) entry which is preliminary data.</text>
</comment>
<dbReference type="SUPFAM" id="SSF56219">
    <property type="entry name" value="DNase I-like"/>
    <property type="match status" value="1"/>
</dbReference>
<sequence>MRVVSWNVNKSANSAGRIDDQLEVLEAIDPDIILLQEVRYGADQQWVDVWKQGLEDLGIGEIKHSCDWAAALADSSVPPHDNIGHDNGHLTAVRSEWNLIREDESITDQLAKGDFTHAPTSFPEKILPTRLTTVDQEIELWNVRAVPGSMWGEEKIKIFETVYNRLSDSGPCTRILAGDFNTPDDELRDGQAIPFGYKKQPEIRQRWVNAELSLLKGLGHLNMEDVFRAINGYGEIDQRDTSWKSKRFDHVFASQSLDARRCFYDSAGLDCSDHAPIVADFTV</sequence>
<protein>
    <submittedName>
        <fullName evidence="2">Endonuclease/exonuclease/phosphatase family protein</fullName>
    </submittedName>
</protein>
<proteinExistence type="predicted"/>
<dbReference type="Pfam" id="PF03372">
    <property type="entry name" value="Exo_endo_phos"/>
    <property type="match status" value="1"/>
</dbReference>
<dbReference type="EMBL" id="JBHUDC010000003">
    <property type="protein sequence ID" value="MFD1513473.1"/>
    <property type="molecule type" value="Genomic_DNA"/>
</dbReference>
<accession>A0ABD6AUB4</accession>
<gene>
    <name evidence="2" type="ORF">ACFSBT_09310</name>
</gene>
<dbReference type="InterPro" id="IPR005135">
    <property type="entry name" value="Endo/exonuclease/phosphatase"/>
</dbReference>
<evidence type="ECO:0000259" key="1">
    <source>
        <dbReference type="Pfam" id="PF03372"/>
    </source>
</evidence>
<name>A0ABD6AUB4_9EURY</name>
<keyword evidence="3" id="KW-1185">Reference proteome</keyword>
<reference evidence="2 3" key="1">
    <citation type="journal article" date="2019" name="Int. J. Syst. Evol. Microbiol.">
        <title>The Global Catalogue of Microorganisms (GCM) 10K type strain sequencing project: providing services to taxonomists for standard genome sequencing and annotation.</title>
        <authorList>
            <consortium name="The Broad Institute Genomics Platform"/>
            <consortium name="The Broad Institute Genome Sequencing Center for Infectious Disease"/>
            <person name="Wu L."/>
            <person name="Ma J."/>
        </authorList>
    </citation>
    <scope>NUCLEOTIDE SEQUENCE [LARGE SCALE GENOMIC DNA]</scope>
    <source>
        <strain evidence="2 3">CGMCC 1.12563</strain>
    </source>
</reference>
<dbReference type="InterPro" id="IPR036691">
    <property type="entry name" value="Endo/exonu/phosph_ase_sf"/>
</dbReference>
<evidence type="ECO:0000313" key="2">
    <source>
        <dbReference type="EMBL" id="MFD1513473.1"/>
    </source>
</evidence>
<dbReference type="Gene3D" id="3.60.10.10">
    <property type="entry name" value="Endonuclease/exonuclease/phosphatase"/>
    <property type="match status" value="1"/>
</dbReference>
<keyword evidence="2" id="KW-0378">Hydrolase</keyword>
<dbReference type="GO" id="GO:0004519">
    <property type="term" value="F:endonuclease activity"/>
    <property type="evidence" value="ECO:0007669"/>
    <property type="project" value="UniProtKB-KW"/>
</dbReference>
<feature type="domain" description="Endonuclease/exonuclease/phosphatase" evidence="1">
    <location>
        <begin position="4"/>
        <end position="274"/>
    </location>
</feature>
<dbReference type="RefSeq" id="WP_250873426.1">
    <property type="nucleotide sequence ID" value="NZ_JALXFV010000003.1"/>
</dbReference>
<keyword evidence="2" id="KW-0255">Endonuclease</keyword>